<keyword evidence="5 12" id="KW-0547">Nucleotide-binding</keyword>
<keyword evidence="10 12" id="KW-0139">CF(1)</keyword>
<comment type="function">
    <text evidence="12">Produces ATP from ADP in the presence of a proton gradient across the membrane. The alpha chain is a regulatory subunit.</text>
</comment>
<evidence type="ECO:0000256" key="3">
    <source>
        <dbReference type="ARBA" id="ARBA00022448"/>
    </source>
</evidence>
<dbReference type="EMBL" id="BAABGF010000030">
    <property type="protein sequence ID" value="GAA4541368.1"/>
    <property type="molecule type" value="Genomic_DNA"/>
</dbReference>
<dbReference type="Pfam" id="PF02874">
    <property type="entry name" value="ATP-synt_ab_N"/>
    <property type="match status" value="1"/>
</dbReference>
<dbReference type="InterPro" id="IPR000194">
    <property type="entry name" value="ATPase_F1/V1/A1_a/bsu_nucl-bd"/>
</dbReference>
<evidence type="ECO:0000259" key="15">
    <source>
        <dbReference type="Pfam" id="PF00306"/>
    </source>
</evidence>
<dbReference type="HAMAP" id="MF_01346">
    <property type="entry name" value="ATP_synth_alpha_bact"/>
    <property type="match status" value="1"/>
</dbReference>
<evidence type="ECO:0000256" key="12">
    <source>
        <dbReference type="HAMAP-Rule" id="MF_01346"/>
    </source>
</evidence>
<organism evidence="17 18">
    <name type="scientific">Mycobacterium paraffinicum</name>
    <dbReference type="NCBI Taxonomy" id="53378"/>
    <lineage>
        <taxon>Bacteria</taxon>
        <taxon>Bacillati</taxon>
        <taxon>Actinomycetota</taxon>
        <taxon>Actinomycetes</taxon>
        <taxon>Mycobacteriales</taxon>
        <taxon>Mycobacteriaceae</taxon>
        <taxon>Mycobacterium</taxon>
    </lineage>
</organism>
<dbReference type="InterPro" id="IPR033732">
    <property type="entry name" value="ATP_synth_F1_a_nt-bd_dom"/>
</dbReference>
<proteinExistence type="inferred from homology"/>
<gene>
    <name evidence="12 17" type="primary">atpA</name>
    <name evidence="17" type="ORF">GCM10023161_23690</name>
</gene>
<dbReference type="CDD" id="cd18116">
    <property type="entry name" value="ATP-synt_F1_alpha_N"/>
    <property type="match status" value="1"/>
</dbReference>
<dbReference type="Pfam" id="PF00006">
    <property type="entry name" value="ATP-synt_ab"/>
    <property type="match status" value="1"/>
</dbReference>
<evidence type="ECO:0000256" key="4">
    <source>
        <dbReference type="ARBA" id="ARBA00022475"/>
    </source>
</evidence>
<feature type="site" description="Required for activity" evidence="12">
    <location>
        <position position="373"/>
    </location>
</feature>
<evidence type="ECO:0000256" key="2">
    <source>
        <dbReference type="ARBA" id="ARBA00008936"/>
    </source>
</evidence>
<feature type="compositionally biased region" description="Basic and acidic residues" evidence="13">
    <location>
        <begin position="535"/>
        <end position="558"/>
    </location>
</feature>
<feature type="domain" description="ATPase F1/V1/A1 complex alpha/beta subunit nucleotide-binding" evidence="14">
    <location>
        <begin position="152"/>
        <end position="375"/>
    </location>
</feature>
<feature type="domain" description="ATPase F1/V1/A1 complex alpha/beta subunit N-terminal" evidence="16">
    <location>
        <begin position="29"/>
        <end position="95"/>
    </location>
</feature>
<dbReference type="InterPro" id="IPR020003">
    <property type="entry name" value="ATPase_a/bsu_AS"/>
</dbReference>
<evidence type="ECO:0000256" key="10">
    <source>
        <dbReference type="ARBA" id="ARBA00023196"/>
    </source>
</evidence>
<evidence type="ECO:0000256" key="7">
    <source>
        <dbReference type="ARBA" id="ARBA00022967"/>
    </source>
</evidence>
<comment type="catalytic activity">
    <reaction evidence="12">
        <text>ATP + H2O + 4 H(+)(in) = ADP + phosphate + 5 H(+)(out)</text>
        <dbReference type="Rhea" id="RHEA:57720"/>
        <dbReference type="ChEBI" id="CHEBI:15377"/>
        <dbReference type="ChEBI" id="CHEBI:15378"/>
        <dbReference type="ChEBI" id="CHEBI:30616"/>
        <dbReference type="ChEBI" id="CHEBI:43474"/>
        <dbReference type="ChEBI" id="CHEBI:456216"/>
        <dbReference type="EC" id="7.1.2.2"/>
    </reaction>
</comment>
<keyword evidence="11 12" id="KW-0066">ATP synthesis</keyword>
<evidence type="ECO:0000259" key="14">
    <source>
        <dbReference type="Pfam" id="PF00006"/>
    </source>
</evidence>
<evidence type="ECO:0000313" key="18">
    <source>
        <dbReference type="Proteomes" id="UP001501417"/>
    </source>
</evidence>
<dbReference type="EC" id="7.1.2.2" evidence="12"/>
<evidence type="ECO:0000256" key="13">
    <source>
        <dbReference type="SAM" id="MobiDB-lite"/>
    </source>
</evidence>
<evidence type="ECO:0000313" key="17">
    <source>
        <dbReference type="EMBL" id="GAA4541368.1"/>
    </source>
</evidence>
<dbReference type="SUPFAM" id="SSF50615">
    <property type="entry name" value="N-terminal domain of alpha and beta subunits of F1 ATP synthase"/>
    <property type="match status" value="1"/>
</dbReference>
<dbReference type="Pfam" id="PF00306">
    <property type="entry name" value="ATP-synt_ab_C"/>
    <property type="match status" value="1"/>
</dbReference>
<sequence>MAELTISADDIQSAVEEYVGSFASDTSREEVGTVVDAGDGIAHVEGLPSVMTQELLEFPGGVLGVALNLDEHSVGAVILGDFEKIEEGQQVKRTGEVLSVPVGDAFLGRVVNPLGHPIDGRGDIDTDIRRALEIQAPSVVQRQSVSEPLQTGIKAIDAMTPIGRGQRQLIIGDRKTGKTAVCVDTILNQRENWESGDEKKQVRCVYVAIGQKGTTIASVRRALEEGGAMDYTTIVAAPASDSAGFKWLAPYTGSAIAQHWMYDGKHVLIVFDDLSKQAEAYRAISLLLRRPPGREAYPGDVFYLHSRLLERCAKLSDELGGGSLTGLPIIETKANDISAYIPTNVISITDGQCFLESDLFNQGVRPAINVGVSVSRVGGAAQIKAMKEVAGSLRLDLSQYRELESFAAFASDLDATSKAQLERGERLVELLKQPQYQPMPVEEQVVSIFLGTGGHLDSVPVEDVRRFETELLDHMRASEEKFLAGIRDSGKLSEEGENQLTEIINKFKKGFAATGGGSVVPDEHVEPLDEEDLEKESVQVKKEKPKDKKDSKSGKDKK</sequence>
<dbReference type="InterPro" id="IPR038376">
    <property type="entry name" value="ATP_synth_asu_C_sf"/>
</dbReference>
<dbReference type="NCBIfam" id="NF009884">
    <property type="entry name" value="PRK13343.1"/>
    <property type="match status" value="1"/>
</dbReference>
<keyword evidence="7 12" id="KW-1278">Translocase</keyword>
<dbReference type="Proteomes" id="UP001501417">
    <property type="component" value="Unassembled WGS sequence"/>
</dbReference>
<evidence type="ECO:0000256" key="5">
    <source>
        <dbReference type="ARBA" id="ARBA00022741"/>
    </source>
</evidence>
<keyword evidence="9 12" id="KW-0472">Membrane</keyword>
<dbReference type="InterPro" id="IPR000793">
    <property type="entry name" value="ATP_synth_asu_C"/>
</dbReference>
<evidence type="ECO:0000256" key="1">
    <source>
        <dbReference type="ARBA" id="ARBA00004370"/>
    </source>
</evidence>
<dbReference type="RefSeq" id="WP_067739058.1">
    <property type="nucleotide sequence ID" value="NZ_BAABGF010000030.1"/>
</dbReference>
<dbReference type="NCBIfam" id="TIGR00962">
    <property type="entry name" value="atpA"/>
    <property type="match status" value="1"/>
</dbReference>
<dbReference type="Gene3D" id="3.40.50.300">
    <property type="entry name" value="P-loop containing nucleotide triphosphate hydrolases"/>
    <property type="match status" value="1"/>
</dbReference>
<dbReference type="InterPro" id="IPR023366">
    <property type="entry name" value="ATP_synth_asu-like_sf"/>
</dbReference>
<reference evidence="18" key="1">
    <citation type="journal article" date="2019" name="Int. J. Syst. Evol. Microbiol.">
        <title>The Global Catalogue of Microorganisms (GCM) 10K type strain sequencing project: providing services to taxonomists for standard genome sequencing and annotation.</title>
        <authorList>
            <consortium name="The Broad Institute Genomics Platform"/>
            <consortium name="The Broad Institute Genome Sequencing Center for Infectious Disease"/>
            <person name="Wu L."/>
            <person name="Ma J."/>
        </authorList>
    </citation>
    <scope>NUCLEOTIDE SEQUENCE [LARGE SCALE GENOMIC DNA]</scope>
    <source>
        <strain evidence="18">JCM 17782</strain>
    </source>
</reference>
<dbReference type="InterPro" id="IPR027417">
    <property type="entry name" value="P-loop_NTPase"/>
</dbReference>
<name>A0ABP8RKI5_9MYCO</name>
<keyword evidence="6 12" id="KW-0067">ATP-binding</keyword>
<comment type="caution">
    <text evidence="17">The sequence shown here is derived from an EMBL/GenBank/DDBJ whole genome shotgun (WGS) entry which is preliminary data.</text>
</comment>
<comment type="subcellular location">
    <subcellularLocation>
        <location evidence="12">Cell membrane</location>
        <topology evidence="12">Peripheral membrane protein</topology>
    </subcellularLocation>
    <subcellularLocation>
        <location evidence="1">Membrane</location>
    </subcellularLocation>
</comment>
<evidence type="ECO:0000256" key="9">
    <source>
        <dbReference type="ARBA" id="ARBA00023136"/>
    </source>
</evidence>
<feature type="domain" description="ATP synthase alpha subunit C-terminal" evidence="15">
    <location>
        <begin position="382"/>
        <end position="507"/>
    </location>
</feature>
<dbReference type="InterPro" id="IPR004100">
    <property type="entry name" value="ATPase_F1/V1/A1_a/bsu_N"/>
</dbReference>
<evidence type="ECO:0000256" key="6">
    <source>
        <dbReference type="ARBA" id="ARBA00022840"/>
    </source>
</evidence>
<dbReference type="SUPFAM" id="SSF47917">
    <property type="entry name" value="C-terminal domain of alpha and beta subunits of F1 ATP synthase"/>
    <property type="match status" value="1"/>
</dbReference>
<dbReference type="PANTHER" id="PTHR48082">
    <property type="entry name" value="ATP SYNTHASE SUBUNIT ALPHA, MITOCHONDRIAL"/>
    <property type="match status" value="1"/>
</dbReference>
<dbReference type="SUPFAM" id="SSF52540">
    <property type="entry name" value="P-loop containing nucleoside triphosphate hydrolases"/>
    <property type="match status" value="1"/>
</dbReference>
<keyword evidence="8 12" id="KW-0406">Ion transport</keyword>
<keyword evidence="18" id="KW-1185">Reference proteome</keyword>
<keyword evidence="12" id="KW-0375">Hydrogen ion transport</keyword>
<feature type="binding site" evidence="12">
    <location>
        <begin position="172"/>
        <end position="179"/>
    </location>
    <ligand>
        <name>ATP</name>
        <dbReference type="ChEBI" id="CHEBI:30616"/>
    </ligand>
</feature>
<evidence type="ECO:0000259" key="16">
    <source>
        <dbReference type="Pfam" id="PF02874"/>
    </source>
</evidence>
<protein>
    <recommendedName>
        <fullName evidence="12">ATP synthase subunit alpha</fullName>
        <ecNumber evidence="12">7.1.2.2</ecNumber>
    </recommendedName>
    <alternativeName>
        <fullName evidence="12">ATP synthase F1 sector subunit alpha</fullName>
    </alternativeName>
    <alternativeName>
        <fullName evidence="12">F-ATPase subunit alpha</fullName>
    </alternativeName>
</protein>
<dbReference type="InterPro" id="IPR036121">
    <property type="entry name" value="ATPase_F1/V1/A1_a/bsu_N_sf"/>
</dbReference>
<comment type="similarity">
    <text evidence="2 12">Belongs to the ATPase alpha/beta chains family.</text>
</comment>
<evidence type="ECO:0000256" key="11">
    <source>
        <dbReference type="ARBA" id="ARBA00023310"/>
    </source>
</evidence>
<dbReference type="PIRSF" id="PIRSF039088">
    <property type="entry name" value="F_ATPase_subunit_alpha"/>
    <property type="match status" value="1"/>
</dbReference>
<dbReference type="InterPro" id="IPR005294">
    <property type="entry name" value="ATP_synth_F1_asu"/>
</dbReference>
<keyword evidence="3 12" id="KW-0813">Transport</keyword>
<feature type="region of interest" description="Disordered" evidence="13">
    <location>
        <begin position="513"/>
        <end position="558"/>
    </location>
</feature>
<accession>A0ABP8RKI5</accession>
<dbReference type="PROSITE" id="PS00152">
    <property type="entry name" value="ATPASE_ALPHA_BETA"/>
    <property type="match status" value="1"/>
</dbReference>
<dbReference type="CDD" id="cd01132">
    <property type="entry name" value="F1-ATPase_alpha_CD"/>
    <property type="match status" value="1"/>
</dbReference>
<keyword evidence="4 12" id="KW-1003">Cell membrane</keyword>
<evidence type="ECO:0000256" key="8">
    <source>
        <dbReference type="ARBA" id="ARBA00023065"/>
    </source>
</evidence>
<dbReference type="Gene3D" id="2.40.30.20">
    <property type="match status" value="1"/>
</dbReference>
<dbReference type="CDD" id="cd18113">
    <property type="entry name" value="ATP-synt_F1_alpha_C"/>
    <property type="match status" value="1"/>
</dbReference>
<dbReference type="Gene3D" id="1.20.150.20">
    <property type="entry name" value="ATP synthase alpha/beta chain, C-terminal domain"/>
    <property type="match status" value="1"/>
</dbReference>
<dbReference type="PANTHER" id="PTHR48082:SF2">
    <property type="entry name" value="ATP SYNTHASE SUBUNIT ALPHA, MITOCHONDRIAL"/>
    <property type="match status" value="1"/>
</dbReference>